<dbReference type="Gene3D" id="3.10.180.10">
    <property type="entry name" value="2,3-Dihydroxybiphenyl 1,2-Dioxygenase, domain 1"/>
    <property type="match status" value="1"/>
</dbReference>
<dbReference type="InterPro" id="IPR029068">
    <property type="entry name" value="Glyas_Bleomycin-R_OHBP_Dase"/>
</dbReference>
<dbReference type="AlphaFoldDB" id="A0A398AX84"/>
<evidence type="ECO:0008006" key="3">
    <source>
        <dbReference type="Google" id="ProtNLM"/>
    </source>
</evidence>
<comment type="caution">
    <text evidence="1">The sequence shown here is derived from an EMBL/GenBank/DDBJ whole genome shotgun (WGS) entry which is preliminary data.</text>
</comment>
<keyword evidence="2" id="KW-1185">Reference proteome</keyword>
<dbReference type="EMBL" id="QWVT01000040">
    <property type="protein sequence ID" value="RID82279.1"/>
    <property type="molecule type" value="Genomic_DNA"/>
</dbReference>
<gene>
    <name evidence="1" type="ORF">D1970_19820</name>
</gene>
<organism evidence="1 2">
    <name type="scientific">Mesobacillus zeae</name>
    <dbReference type="NCBI Taxonomy" id="1917180"/>
    <lineage>
        <taxon>Bacteria</taxon>
        <taxon>Bacillati</taxon>
        <taxon>Bacillota</taxon>
        <taxon>Bacilli</taxon>
        <taxon>Bacillales</taxon>
        <taxon>Bacillaceae</taxon>
        <taxon>Mesobacillus</taxon>
    </lineage>
</organism>
<dbReference type="Proteomes" id="UP000265816">
    <property type="component" value="Unassembled WGS sequence"/>
</dbReference>
<reference evidence="1 2" key="1">
    <citation type="submission" date="2018-08" db="EMBL/GenBank/DDBJ databases">
        <title>Bacillus jemisoniae sp. nov., Bacillus chryseoplanitiae sp. nov., Bacillus resnikiae sp. nov., and Bacillus frankliniae sp. nov., isolated from Viking spacecraft and associated surfaces.</title>
        <authorList>
            <person name="Seuylemezian A."/>
            <person name="Vaishampayan P."/>
        </authorList>
    </citation>
    <scope>NUCLEOTIDE SEQUENCE [LARGE SCALE GENOMIC DNA]</scope>
    <source>
        <strain evidence="1 2">JJ-247</strain>
    </source>
</reference>
<evidence type="ECO:0000313" key="2">
    <source>
        <dbReference type="Proteomes" id="UP000265816"/>
    </source>
</evidence>
<name>A0A398AX84_9BACI</name>
<dbReference type="OrthoDB" id="2703022at2"/>
<dbReference type="RefSeq" id="WP_119114586.1">
    <property type="nucleotide sequence ID" value="NZ_CBCSEO010000018.1"/>
</dbReference>
<evidence type="ECO:0000313" key="1">
    <source>
        <dbReference type="EMBL" id="RID82279.1"/>
    </source>
</evidence>
<sequence>MAIKASSVLKEGGLDEIDFKGRTQANACYFEDPAGNIVEYIARRDTSSKSNKREFSLNSVLSLSEISLSTDQIRKYAEQIKSLGIPVRDYAG</sequence>
<proteinExistence type="predicted"/>
<protein>
    <recommendedName>
        <fullName evidence="3">VOC domain-containing protein</fullName>
    </recommendedName>
</protein>
<accession>A0A398AX84</accession>